<dbReference type="PANTHER" id="PTHR20854">
    <property type="entry name" value="INOSITOL MONOPHOSPHATASE"/>
    <property type="match status" value="1"/>
</dbReference>
<dbReference type="GO" id="GO:0046872">
    <property type="term" value="F:metal ion binding"/>
    <property type="evidence" value="ECO:0007669"/>
    <property type="project" value="UniProtKB-KW"/>
</dbReference>
<comment type="cofactor">
    <cofactor evidence="2 7">
        <name>Mg(2+)</name>
        <dbReference type="ChEBI" id="CHEBI:18420"/>
    </cofactor>
</comment>
<dbReference type="Proteomes" id="UP000064189">
    <property type="component" value="Unassembled WGS sequence"/>
</dbReference>
<evidence type="ECO:0000256" key="1">
    <source>
        <dbReference type="ARBA" id="ARBA00001033"/>
    </source>
</evidence>
<evidence type="ECO:0000256" key="5">
    <source>
        <dbReference type="ARBA" id="ARBA00022801"/>
    </source>
</evidence>
<name>A0A109MT22_9BACI</name>
<evidence type="ECO:0000256" key="7">
    <source>
        <dbReference type="PIRSR" id="PIRSR600760-2"/>
    </source>
</evidence>
<reference evidence="8 9" key="1">
    <citation type="submission" date="2015-11" db="EMBL/GenBank/DDBJ databases">
        <title>Genome Sequence of Bacillus simplex strain VanAntwerpen2.</title>
        <authorList>
            <person name="Couger M.B."/>
        </authorList>
    </citation>
    <scope>NUCLEOTIDE SEQUENCE [LARGE SCALE GENOMIC DNA]</scope>
    <source>
        <strain evidence="8 9">VanAntwerpen02</strain>
    </source>
</reference>
<protein>
    <recommendedName>
        <fullName evidence="3">inositol-phosphate phosphatase</fullName>
        <ecNumber evidence="3">3.1.3.25</ecNumber>
    </recommendedName>
</protein>
<feature type="binding site" evidence="7">
    <location>
        <position position="89"/>
    </location>
    <ligand>
        <name>Mg(2+)</name>
        <dbReference type="ChEBI" id="CHEBI:18420"/>
        <label>1</label>
        <note>catalytic</note>
    </ligand>
</feature>
<dbReference type="InterPro" id="IPR020550">
    <property type="entry name" value="Inositol_monophosphatase_CS"/>
</dbReference>
<comment type="catalytic activity">
    <reaction evidence="1">
        <text>a myo-inositol phosphate + H2O = myo-inositol + phosphate</text>
        <dbReference type="Rhea" id="RHEA:24056"/>
        <dbReference type="ChEBI" id="CHEBI:15377"/>
        <dbReference type="ChEBI" id="CHEBI:17268"/>
        <dbReference type="ChEBI" id="CHEBI:43474"/>
        <dbReference type="ChEBI" id="CHEBI:84139"/>
        <dbReference type="EC" id="3.1.3.25"/>
    </reaction>
</comment>
<dbReference type="Gene3D" id="3.30.540.10">
    <property type="entry name" value="Fructose-1,6-Bisphosphatase, subunit A, domain 1"/>
    <property type="match status" value="1"/>
</dbReference>
<dbReference type="InterPro" id="IPR020583">
    <property type="entry name" value="Inositol_monoP_metal-BS"/>
</dbReference>
<evidence type="ECO:0000256" key="4">
    <source>
        <dbReference type="ARBA" id="ARBA00022723"/>
    </source>
</evidence>
<keyword evidence="6 7" id="KW-0460">Magnesium</keyword>
<dbReference type="Gene3D" id="3.40.190.80">
    <property type="match status" value="1"/>
</dbReference>
<keyword evidence="4 7" id="KW-0479">Metal-binding</keyword>
<dbReference type="SUPFAM" id="SSF56655">
    <property type="entry name" value="Carbohydrate phosphatase"/>
    <property type="match status" value="1"/>
</dbReference>
<dbReference type="FunFam" id="3.30.540.10:FF:000003">
    <property type="entry name" value="Inositol-1-monophosphatase"/>
    <property type="match status" value="1"/>
</dbReference>
<dbReference type="PROSITE" id="PS00629">
    <property type="entry name" value="IMP_1"/>
    <property type="match status" value="1"/>
</dbReference>
<organism evidence="8 9">
    <name type="scientific">Peribacillus simplex</name>
    <dbReference type="NCBI Taxonomy" id="1478"/>
    <lineage>
        <taxon>Bacteria</taxon>
        <taxon>Bacillati</taxon>
        <taxon>Bacillota</taxon>
        <taxon>Bacilli</taxon>
        <taxon>Bacillales</taxon>
        <taxon>Bacillaceae</taxon>
        <taxon>Peribacillus</taxon>
    </lineage>
</organism>
<dbReference type="GO" id="GO:0006020">
    <property type="term" value="P:inositol metabolic process"/>
    <property type="evidence" value="ECO:0007669"/>
    <property type="project" value="TreeGrafter"/>
</dbReference>
<keyword evidence="9" id="KW-1185">Reference proteome</keyword>
<dbReference type="GO" id="GO:0007165">
    <property type="term" value="P:signal transduction"/>
    <property type="evidence" value="ECO:0007669"/>
    <property type="project" value="TreeGrafter"/>
</dbReference>
<dbReference type="CDD" id="cd01637">
    <property type="entry name" value="IMPase_like"/>
    <property type="match status" value="1"/>
</dbReference>
<evidence type="ECO:0000256" key="6">
    <source>
        <dbReference type="ARBA" id="ARBA00022842"/>
    </source>
</evidence>
<dbReference type="AlphaFoldDB" id="A0A109MT22"/>
<gene>
    <name evidence="8" type="ORF">AS888_01060</name>
</gene>
<dbReference type="EC" id="3.1.3.25" evidence="3"/>
<evidence type="ECO:0000256" key="2">
    <source>
        <dbReference type="ARBA" id="ARBA00001946"/>
    </source>
</evidence>
<evidence type="ECO:0000256" key="3">
    <source>
        <dbReference type="ARBA" id="ARBA00013106"/>
    </source>
</evidence>
<dbReference type="PANTHER" id="PTHR20854:SF4">
    <property type="entry name" value="INOSITOL-1-MONOPHOSPHATASE-RELATED"/>
    <property type="match status" value="1"/>
</dbReference>
<dbReference type="GO" id="GO:0046854">
    <property type="term" value="P:phosphatidylinositol phosphate biosynthetic process"/>
    <property type="evidence" value="ECO:0007669"/>
    <property type="project" value="InterPro"/>
</dbReference>
<keyword evidence="5" id="KW-0378">Hydrolase</keyword>
<feature type="binding site" evidence="7">
    <location>
        <position position="90"/>
    </location>
    <ligand>
        <name>Mg(2+)</name>
        <dbReference type="ChEBI" id="CHEBI:18420"/>
        <label>2</label>
    </ligand>
</feature>
<dbReference type="RefSeq" id="WP_061144095.1">
    <property type="nucleotide sequence ID" value="NZ_LNNH01000051.1"/>
</dbReference>
<accession>A0A109MT22</accession>
<sequence>MASVKEMDTYAKLWMKEAGARLRASFNTKLDIEMKTNPNDLVTNMDKGIEKFFCDKIGEVFPDHRIFGEEGMGNDIKDLKGTVWIIDPIDGTLNFIHQQRDFAISLGVYVDGIGKIGMVYDVVSDELYHVIKGQGAYMDDQRLPSLEPATVNRSIVSINASWVTENRRIDPRLLAPLVRDARGTRSYGSAALELAFVAAGRIDAYITMRLMPWDFAGGVLLIEEVGGEVSNIKGGKLNYIEGDSLFVSKPGLHKEVFDKYLSGNSGL</sequence>
<dbReference type="GO" id="GO:0008934">
    <property type="term" value="F:inositol monophosphate 1-phosphatase activity"/>
    <property type="evidence" value="ECO:0007669"/>
    <property type="project" value="TreeGrafter"/>
</dbReference>
<feature type="binding site" evidence="7">
    <location>
        <position position="214"/>
    </location>
    <ligand>
        <name>Mg(2+)</name>
        <dbReference type="ChEBI" id="CHEBI:18420"/>
        <label>1</label>
        <note>catalytic</note>
    </ligand>
</feature>
<evidence type="ECO:0000313" key="9">
    <source>
        <dbReference type="Proteomes" id="UP000064189"/>
    </source>
</evidence>
<proteinExistence type="predicted"/>
<evidence type="ECO:0000313" key="8">
    <source>
        <dbReference type="EMBL" id="KWW11596.1"/>
    </source>
</evidence>
<dbReference type="PROSITE" id="PS00630">
    <property type="entry name" value="IMP_2"/>
    <property type="match status" value="1"/>
</dbReference>
<dbReference type="Pfam" id="PF00459">
    <property type="entry name" value="Inositol_P"/>
    <property type="match status" value="1"/>
</dbReference>
<feature type="binding site" evidence="7">
    <location>
        <position position="87"/>
    </location>
    <ligand>
        <name>Mg(2+)</name>
        <dbReference type="ChEBI" id="CHEBI:18420"/>
        <label>1</label>
        <note>catalytic</note>
    </ligand>
</feature>
<dbReference type="EMBL" id="LNNH01000051">
    <property type="protein sequence ID" value="KWW11596.1"/>
    <property type="molecule type" value="Genomic_DNA"/>
</dbReference>
<dbReference type="InterPro" id="IPR000760">
    <property type="entry name" value="Inositol_monophosphatase-like"/>
</dbReference>
<comment type="caution">
    <text evidence="8">The sequence shown here is derived from an EMBL/GenBank/DDBJ whole genome shotgun (WGS) entry which is preliminary data.</text>
</comment>
<feature type="binding site" evidence="7">
    <location>
        <position position="69"/>
    </location>
    <ligand>
        <name>Mg(2+)</name>
        <dbReference type="ChEBI" id="CHEBI:18420"/>
        <label>1</label>
        <note>catalytic</note>
    </ligand>
</feature>
<dbReference type="PRINTS" id="PR00377">
    <property type="entry name" value="IMPHPHTASES"/>
</dbReference>